<gene>
    <name evidence="6" type="ORF">BpHYR1_008251</name>
</gene>
<dbReference type="PANTHER" id="PTHR12778">
    <property type="entry name" value="SOLUTE CARRIER FAMILY 33 ACETYL-COA TRANSPORTER -RELATED"/>
    <property type="match status" value="1"/>
</dbReference>
<evidence type="ECO:0000256" key="2">
    <source>
        <dbReference type="ARBA" id="ARBA00022692"/>
    </source>
</evidence>
<proteinExistence type="predicted"/>
<keyword evidence="3 5" id="KW-1133">Transmembrane helix</keyword>
<evidence type="ECO:0000313" key="6">
    <source>
        <dbReference type="EMBL" id="RNA12214.1"/>
    </source>
</evidence>
<organism evidence="6 7">
    <name type="scientific">Brachionus plicatilis</name>
    <name type="common">Marine rotifer</name>
    <name type="synonym">Brachionus muelleri</name>
    <dbReference type="NCBI Taxonomy" id="10195"/>
    <lineage>
        <taxon>Eukaryota</taxon>
        <taxon>Metazoa</taxon>
        <taxon>Spiralia</taxon>
        <taxon>Gnathifera</taxon>
        <taxon>Rotifera</taxon>
        <taxon>Eurotatoria</taxon>
        <taxon>Monogononta</taxon>
        <taxon>Pseudotrocha</taxon>
        <taxon>Ploima</taxon>
        <taxon>Brachionidae</taxon>
        <taxon>Brachionus</taxon>
    </lineage>
</organism>
<keyword evidence="2 5" id="KW-0812">Transmembrane</keyword>
<accession>A0A3M7QM94</accession>
<dbReference type="OrthoDB" id="6415790at2759"/>
<keyword evidence="4 5" id="KW-0472">Membrane</keyword>
<feature type="transmembrane region" description="Helical" evidence="5">
    <location>
        <begin position="39"/>
        <end position="64"/>
    </location>
</feature>
<dbReference type="InterPro" id="IPR004752">
    <property type="entry name" value="AmpG_permease/AT-1"/>
</dbReference>
<comment type="subcellular location">
    <subcellularLocation>
        <location evidence="1">Membrane</location>
        <topology evidence="1">Multi-pass membrane protein</topology>
    </subcellularLocation>
</comment>
<evidence type="ECO:0000313" key="7">
    <source>
        <dbReference type="Proteomes" id="UP000276133"/>
    </source>
</evidence>
<sequence>MDSSQLNHEAVMIESSLFLEPDKNAPSKHSGVKKDLKHIFFLIYLYLLQGVPLGLAASIPFLLATRKVSYADQGTFTFAFYPFSIKLLWAPIVDSCFFSRFGRRKSWLIPVQVLIGVFMIASANFAQSLAYNLNSKTDVVILTGIFTIFTFLAATQDIALDGWAISMLSKENVAWQSTCNGVGQTAGFFIGNISIIVFESAKFCNKYIRPFFNLPSQDSGIISLEKFMYAFGIVFLATAFLIMFKKELENQDPDDQSGGLIESYLNIKKLLSLKSIQKVALIFLTAKRA</sequence>
<reference evidence="6 7" key="1">
    <citation type="journal article" date="2018" name="Sci. Rep.">
        <title>Genomic signatures of local adaptation to the degree of environmental predictability in rotifers.</title>
        <authorList>
            <person name="Franch-Gras L."/>
            <person name="Hahn C."/>
            <person name="Garcia-Roger E.M."/>
            <person name="Carmona M.J."/>
            <person name="Serra M."/>
            <person name="Gomez A."/>
        </authorList>
    </citation>
    <scope>NUCLEOTIDE SEQUENCE [LARGE SCALE GENOMIC DNA]</scope>
    <source>
        <strain evidence="6">HYR1</strain>
    </source>
</reference>
<dbReference type="SUPFAM" id="SSF103473">
    <property type="entry name" value="MFS general substrate transporter"/>
    <property type="match status" value="1"/>
</dbReference>
<evidence type="ECO:0000256" key="4">
    <source>
        <dbReference type="ARBA" id="ARBA00023136"/>
    </source>
</evidence>
<dbReference type="EMBL" id="REGN01005747">
    <property type="protein sequence ID" value="RNA12214.1"/>
    <property type="molecule type" value="Genomic_DNA"/>
</dbReference>
<protein>
    <submittedName>
        <fullName evidence="6">Acetyl-coenzyme A transporter 1</fullName>
    </submittedName>
</protein>
<dbReference type="GO" id="GO:0016020">
    <property type="term" value="C:membrane"/>
    <property type="evidence" value="ECO:0007669"/>
    <property type="project" value="UniProtKB-SubCell"/>
</dbReference>
<dbReference type="Proteomes" id="UP000276133">
    <property type="component" value="Unassembled WGS sequence"/>
</dbReference>
<dbReference type="Pfam" id="PF13000">
    <property type="entry name" value="Acatn"/>
    <property type="match status" value="1"/>
</dbReference>
<keyword evidence="7" id="KW-1185">Reference proteome</keyword>
<dbReference type="AlphaFoldDB" id="A0A3M7QM94"/>
<evidence type="ECO:0000256" key="5">
    <source>
        <dbReference type="SAM" id="Phobius"/>
    </source>
</evidence>
<name>A0A3M7QM94_BRAPC</name>
<dbReference type="InterPro" id="IPR036259">
    <property type="entry name" value="MFS_trans_sf"/>
</dbReference>
<comment type="caution">
    <text evidence="6">The sequence shown here is derived from an EMBL/GenBank/DDBJ whole genome shotgun (WGS) entry which is preliminary data.</text>
</comment>
<dbReference type="STRING" id="10195.A0A3M7QM94"/>
<feature type="transmembrane region" description="Helical" evidence="5">
    <location>
        <begin position="76"/>
        <end position="98"/>
    </location>
</feature>
<feature type="transmembrane region" description="Helical" evidence="5">
    <location>
        <begin position="107"/>
        <end position="127"/>
    </location>
</feature>
<evidence type="ECO:0000256" key="1">
    <source>
        <dbReference type="ARBA" id="ARBA00004141"/>
    </source>
</evidence>
<dbReference type="InterPro" id="IPR024371">
    <property type="entry name" value="AcetylCoA_trans_1-like"/>
</dbReference>
<evidence type="ECO:0000256" key="3">
    <source>
        <dbReference type="ARBA" id="ARBA00022989"/>
    </source>
</evidence>
<feature type="transmembrane region" description="Helical" evidence="5">
    <location>
        <begin position="139"/>
        <end position="160"/>
    </location>
</feature>
<dbReference type="PANTHER" id="PTHR12778:SF9">
    <property type="entry name" value="ACETYL-COENZYME A TRANSPORTER 1"/>
    <property type="match status" value="1"/>
</dbReference>
<dbReference type="GO" id="GO:0035348">
    <property type="term" value="P:acetyl-CoA transmembrane transport"/>
    <property type="evidence" value="ECO:0007669"/>
    <property type="project" value="InterPro"/>
</dbReference>
<dbReference type="GO" id="GO:0008521">
    <property type="term" value="F:acetyl-CoA transmembrane transporter activity"/>
    <property type="evidence" value="ECO:0007669"/>
    <property type="project" value="InterPro"/>
</dbReference>
<feature type="transmembrane region" description="Helical" evidence="5">
    <location>
        <begin position="227"/>
        <end position="244"/>
    </location>
</feature>